<dbReference type="GO" id="GO:0006825">
    <property type="term" value="P:copper ion transport"/>
    <property type="evidence" value="ECO:0007669"/>
    <property type="project" value="UniProtKB-KW"/>
</dbReference>
<evidence type="ECO:0000256" key="3">
    <source>
        <dbReference type="ARBA" id="ARBA00022796"/>
    </source>
</evidence>
<dbReference type="GO" id="GO:0046872">
    <property type="term" value="F:metal ion binding"/>
    <property type="evidence" value="ECO:0007669"/>
    <property type="project" value="UniProtKB-KW"/>
</dbReference>
<protein>
    <recommendedName>
        <fullName evidence="8">HMA domain-containing protein</fullName>
    </recommendedName>
</protein>
<keyword evidence="3" id="KW-0187">Copper transport</keyword>
<name>A0A9W7AKF6_9STRA</name>
<keyword evidence="5" id="KW-0406">Ion transport</keyword>
<dbReference type="PANTHER" id="PTHR46365">
    <property type="entry name" value="COPPER TRANSPORT PROTEIN ATOX1"/>
    <property type="match status" value="1"/>
</dbReference>
<keyword evidence="1" id="KW-0813">Transport</keyword>
<comment type="similarity">
    <text evidence="7">Belongs to the ATX1 family.</text>
</comment>
<dbReference type="EMBL" id="BRXW01000632">
    <property type="protein sequence ID" value="GMH71002.1"/>
    <property type="molecule type" value="Genomic_DNA"/>
</dbReference>
<keyword evidence="4" id="KW-0186">Copper</keyword>
<dbReference type="CDD" id="cd00371">
    <property type="entry name" value="HMA"/>
    <property type="match status" value="1"/>
</dbReference>
<dbReference type="InterPro" id="IPR006121">
    <property type="entry name" value="HMA_dom"/>
</dbReference>
<keyword evidence="10" id="KW-1185">Reference proteome</keyword>
<dbReference type="SUPFAM" id="SSF55008">
    <property type="entry name" value="HMA, heavy metal-associated domain"/>
    <property type="match status" value="1"/>
</dbReference>
<accession>A0A9W7AKF6</accession>
<keyword evidence="6" id="KW-0143">Chaperone</keyword>
<feature type="domain" description="HMA" evidence="8">
    <location>
        <begin position="18"/>
        <end position="86"/>
    </location>
</feature>
<dbReference type="InterPro" id="IPR051881">
    <property type="entry name" value="Copper_transport_ATOX1-like"/>
</dbReference>
<dbReference type="GO" id="GO:0005829">
    <property type="term" value="C:cytosol"/>
    <property type="evidence" value="ECO:0007669"/>
    <property type="project" value="TreeGrafter"/>
</dbReference>
<dbReference type="PROSITE" id="PS50846">
    <property type="entry name" value="HMA_2"/>
    <property type="match status" value="1"/>
</dbReference>
<evidence type="ECO:0000313" key="9">
    <source>
        <dbReference type="EMBL" id="GMH71002.1"/>
    </source>
</evidence>
<dbReference type="Proteomes" id="UP001165122">
    <property type="component" value="Unassembled WGS sequence"/>
</dbReference>
<proteinExistence type="inferred from homology"/>
<organism evidence="9 10">
    <name type="scientific">Triparma laevis f. longispina</name>
    <dbReference type="NCBI Taxonomy" id="1714387"/>
    <lineage>
        <taxon>Eukaryota</taxon>
        <taxon>Sar</taxon>
        <taxon>Stramenopiles</taxon>
        <taxon>Ochrophyta</taxon>
        <taxon>Bolidophyceae</taxon>
        <taxon>Parmales</taxon>
        <taxon>Triparmaceae</taxon>
        <taxon>Triparma</taxon>
    </lineage>
</organism>
<dbReference type="Gene3D" id="3.30.70.100">
    <property type="match status" value="1"/>
</dbReference>
<evidence type="ECO:0000256" key="1">
    <source>
        <dbReference type="ARBA" id="ARBA00022448"/>
    </source>
</evidence>
<dbReference type="AlphaFoldDB" id="A0A9W7AKF6"/>
<evidence type="ECO:0000259" key="8">
    <source>
        <dbReference type="PROSITE" id="PS50846"/>
    </source>
</evidence>
<reference evidence="10" key="1">
    <citation type="journal article" date="2023" name="Commun. Biol.">
        <title>Genome analysis of Parmales, the sister group of diatoms, reveals the evolutionary specialization of diatoms from phago-mixotrophs to photoautotrophs.</title>
        <authorList>
            <person name="Ban H."/>
            <person name="Sato S."/>
            <person name="Yoshikawa S."/>
            <person name="Yamada K."/>
            <person name="Nakamura Y."/>
            <person name="Ichinomiya M."/>
            <person name="Sato N."/>
            <person name="Blanc-Mathieu R."/>
            <person name="Endo H."/>
            <person name="Kuwata A."/>
            <person name="Ogata H."/>
        </authorList>
    </citation>
    <scope>NUCLEOTIDE SEQUENCE [LARGE SCALE GENOMIC DNA]</scope>
    <source>
        <strain evidence="10">NIES 3700</strain>
    </source>
</reference>
<gene>
    <name evidence="9" type="ORF">TrLO_g7508</name>
</gene>
<sequence>MGSKLSAPNPSPADADGIVTTKFNVGMTCTGCSGAVTRILNKVEGVSDVQADHETKVVLVKSKDVEASVLLEKLMKWSESSGKSVEMPDKQ</sequence>
<dbReference type="Pfam" id="PF00403">
    <property type="entry name" value="HMA"/>
    <property type="match status" value="1"/>
</dbReference>
<evidence type="ECO:0000256" key="2">
    <source>
        <dbReference type="ARBA" id="ARBA00022723"/>
    </source>
</evidence>
<evidence type="ECO:0000313" key="10">
    <source>
        <dbReference type="Proteomes" id="UP001165122"/>
    </source>
</evidence>
<comment type="caution">
    <text evidence="9">The sequence shown here is derived from an EMBL/GenBank/DDBJ whole genome shotgun (WGS) entry which is preliminary data.</text>
</comment>
<evidence type="ECO:0000256" key="5">
    <source>
        <dbReference type="ARBA" id="ARBA00023065"/>
    </source>
</evidence>
<evidence type="ECO:0000256" key="6">
    <source>
        <dbReference type="ARBA" id="ARBA00023186"/>
    </source>
</evidence>
<dbReference type="InterPro" id="IPR036163">
    <property type="entry name" value="HMA_dom_sf"/>
</dbReference>
<dbReference type="PANTHER" id="PTHR46365:SF1">
    <property type="entry name" value="COPPER TRANSPORT PROTEIN ATOX1"/>
    <property type="match status" value="1"/>
</dbReference>
<dbReference type="GO" id="GO:0016531">
    <property type="term" value="F:copper chaperone activity"/>
    <property type="evidence" value="ECO:0007669"/>
    <property type="project" value="TreeGrafter"/>
</dbReference>
<evidence type="ECO:0000256" key="4">
    <source>
        <dbReference type="ARBA" id="ARBA00023008"/>
    </source>
</evidence>
<evidence type="ECO:0000256" key="7">
    <source>
        <dbReference type="ARBA" id="ARBA00038171"/>
    </source>
</evidence>
<dbReference type="OrthoDB" id="689350at2759"/>
<keyword evidence="2" id="KW-0479">Metal-binding</keyword>